<dbReference type="EMBL" id="BAAASR010000013">
    <property type="protein sequence ID" value="GAA2488637.1"/>
    <property type="molecule type" value="Genomic_DNA"/>
</dbReference>
<dbReference type="Gene3D" id="3.60.40.10">
    <property type="entry name" value="PPM-type phosphatase domain"/>
    <property type="match status" value="1"/>
</dbReference>
<evidence type="ECO:0000256" key="1">
    <source>
        <dbReference type="ARBA" id="ARBA00022801"/>
    </source>
</evidence>
<evidence type="ECO:0000313" key="4">
    <source>
        <dbReference type="EMBL" id="GAA2488637.1"/>
    </source>
</evidence>
<feature type="domain" description="GAF" evidence="2">
    <location>
        <begin position="302"/>
        <end position="434"/>
    </location>
</feature>
<organism evidence="4 5">
    <name type="scientific">Streptomyces gobitricini</name>
    <dbReference type="NCBI Taxonomy" id="68211"/>
    <lineage>
        <taxon>Bacteria</taxon>
        <taxon>Bacillati</taxon>
        <taxon>Actinomycetota</taxon>
        <taxon>Actinomycetes</taxon>
        <taxon>Kitasatosporales</taxon>
        <taxon>Streptomycetaceae</taxon>
        <taxon>Streptomyces</taxon>
    </lineage>
</organism>
<dbReference type="PANTHER" id="PTHR43156">
    <property type="entry name" value="STAGE II SPORULATION PROTEIN E-RELATED"/>
    <property type="match status" value="1"/>
</dbReference>
<dbReference type="SUPFAM" id="SSF55785">
    <property type="entry name" value="PYP-like sensor domain (PAS domain)"/>
    <property type="match status" value="1"/>
</dbReference>
<dbReference type="InterPro" id="IPR029016">
    <property type="entry name" value="GAF-like_dom_sf"/>
</dbReference>
<dbReference type="Pfam" id="PF08448">
    <property type="entry name" value="PAS_4"/>
    <property type="match status" value="1"/>
</dbReference>
<dbReference type="SMART" id="SM00331">
    <property type="entry name" value="PP2C_SIG"/>
    <property type="match status" value="1"/>
</dbReference>
<evidence type="ECO:0000313" key="5">
    <source>
        <dbReference type="Proteomes" id="UP001499942"/>
    </source>
</evidence>
<dbReference type="PANTHER" id="PTHR43156:SF2">
    <property type="entry name" value="STAGE II SPORULATION PROTEIN E"/>
    <property type="match status" value="1"/>
</dbReference>
<dbReference type="Proteomes" id="UP001499942">
    <property type="component" value="Unassembled WGS sequence"/>
</dbReference>
<proteinExistence type="predicted"/>
<reference evidence="5" key="1">
    <citation type="journal article" date="2019" name="Int. J. Syst. Evol. Microbiol.">
        <title>The Global Catalogue of Microorganisms (GCM) 10K type strain sequencing project: providing services to taxonomists for standard genome sequencing and annotation.</title>
        <authorList>
            <consortium name="The Broad Institute Genomics Platform"/>
            <consortium name="The Broad Institute Genome Sequencing Center for Infectious Disease"/>
            <person name="Wu L."/>
            <person name="Ma J."/>
        </authorList>
    </citation>
    <scope>NUCLEOTIDE SEQUENCE [LARGE SCALE GENOMIC DNA]</scope>
    <source>
        <strain evidence="5">JCM 5062</strain>
    </source>
</reference>
<comment type="caution">
    <text evidence="4">The sequence shown here is derived from an EMBL/GenBank/DDBJ whole genome shotgun (WGS) entry which is preliminary data.</text>
</comment>
<dbReference type="InterPro" id="IPR000014">
    <property type="entry name" value="PAS"/>
</dbReference>
<dbReference type="Gene3D" id="3.30.450.20">
    <property type="entry name" value="PAS domain"/>
    <property type="match status" value="1"/>
</dbReference>
<dbReference type="InterPro" id="IPR035965">
    <property type="entry name" value="PAS-like_dom_sf"/>
</dbReference>
<dbReference type="InterPro" id="IPR036457">
    <property type="entry name" value="PPM-type-like_dom_sf"/>
</dbReference>
<gene>
    <name evidence="4" type="ORF">GCM10010393_20100</name>
</gene>
<dbReference type="InterPro" id="IPR003018">
    <property type="entry name" value="GAF"/>
</dbReference>
<dbReference type="SUPFAM" id="SSF55781">
    <property type="entry name" value="GAF domain-like"/>
    <property type="match status" value="1"/>
</dbReference>
<evidence type="ECO:0000259" key="2">
    <source>
        <dbReference type="SMART" id="SM00065"/>
    </source>
</evidence>
<dbReference type="Pfam" id="PF07228">
    <property type="entry name" value="SpoIIE"/>
    <property type="match status" value="1"/>
</dbReference>
<dbReference type="InterPro" id="IPR052016">
    <property type="entry name" value="Bact_Sigma-Reg"/>
</dbReference>
<dbReference type="SUPFAM" id="SSF81606">
    <property type="entry name" value="PP2C-like"/>
    <property type="match status" value="1"/>
</dbReference>
<dbReference type="InterPro" id="IPR001932">
    <property type="entry name" value="PPM-type_phosphatase-like_dom"/>
</dbReference>
<dbReference type="CDD" id="cd00130">
    <property type="entry name" value="PAS"/>
    <property type="match status" value="1"/>
</dbReference>
<keyword evidence="5" id="KW-1185">Reference proteome</keyword>
<keyword evidence="1" id="KW-0378">Hydrolase</keyword>
<feature type="domain" description="PPM-type phosphatase" evidence="3">
    <location>
        <begin position="452"/>
        <end position="674"/>
    </location>
</feature>
<accession>A0ABP5YXG1</accession>
<evidence type="ECO:0000259" key="3">
    <source>
        <dbReference type="SMART" id="SM00331"/>
    </source>
</evidence>
<dbReference type="Gene3D" id="3.30.450.40">
    <property type="match status" value="1"/>
</dbReference>
<protein>
    <submittedName>
        <fullName evidence="4">Uncharacterized protein</fullName>
    </submittedName>
</protein>
<dbReference type="NCBIfam" id="TIGR00229">
    <property type="entry name" value="sensory_box"/>
    <property type="match status" value="1"/>
</dbReference>
<name>A0ABP5YXG1_9ACTN</name>
<dbReference type="Pfam" id="PF13185">
    <property type="entry name" value="GAF_2"/>
    <property type="match status" value="1"/>
</dbReference>
<dbReference type="InterPro" id="IPR013656">
    <property type="entry name" value="PAS_4"/>
</dbReference>
<sequence>MTVTGMPQPRVLMVGVVAEVAGALRAELAPVADLREITAEEVVSYTRGVPGERHPTLVVLGRQLPAPVGLVHAVRPHPGDLTVIAVSTPVTAAKLATLTLLFSPDQARHLPAAQVDQLPGAAREMLQSMARRRTYSAGLAAAQRQLTSGAGLSRQLGDHLFGEFLTQAPVGALMLDDAGSLAAWNHKAAEILSLTDSGSLGRPLTAFFPSSVHAEVARHIAAPSRQRPVAPDTVFGRLRPDGSDQALRLAPQQVLDAEGRERTLLLVEDITARLHAERMLAERTSQALLSAEVAAAITAPGSLDERLHQCMQAAVNRLHAAFVCVWTVESSSGRLRHVACAAADPGQGDPQDHVVAVQSQVQDIAARRRRRLGTPGDGEAGFIGFPLISGGELIGVLSLATSPTAPGTTADALGNIADQIAVGIQQDRLLNRLRSTAQALEKPLLPPHLPTLPGFDVAARYRPFGSGLQIGGDFYDVFTAPDGRHVLVLGDVCGKGPTAAAITGLVRHTLWAAAQHTPDPAHVLTLVDRALRRENTPFCTLVYALLDPGPAPARLHLVAAGHPPPLLRHADGTTGLLNVRGPLLGAFGDVRHPVTEIDLCPGDTLILYTDGFTEGAGPYNQREPEDLAATVAKHQLPAGTERPADHIAAALMDDAHTWWGPHLRDDLAVLALTAV</sequence>
<dbReference type="SMART" id="SM00065">
    <property type="entry name" value="GAF"/>
    <property type="match status" value="1"/>
</dbReference>